<evidence type="ECO:0000259" key="4">
    <source>
        <dbReference type="PROSITE" id="PS50995"/>
    </source>
</evidence>
<dbReference type="SUPFAM" id="SSF46785">
    <property type="entry name" value="Winged helix' DNA-binding domain"/>
    <property type="match status" value="1"/>
</dbReference>
<keyword evidence="3" id="KW-0804">Transcription</keyword>
<dbReference type="GO" id="GO:0003677">
    <property type="term" value="F:DNA binding"/>
    <property type="evidence" value="ECO:0007669"/>
    <property type="project" value="UniProtKB-KW"/>
</dbReference>
<evidence type="ECO:0000256" key="3">
    <source>
        <dbReference type="ARBA" id="ARBA00023163"/>
    </source>
</evidence>
<name>A0A383DD92_9ZZZZ</name>
<dbReference type="InterPro" id="IPR000835">
    <property type="entry name" value="HTH_MarR-typ"/>
</dbReference>
<dbReference type="Pfam" id="PF01047">
    <property type="entry name" value="MarR"/>
    <property type="match status" value="1"/>
</dbReference>
<dbReference type="SMART" id="SM00347">
    <property type="entry name" value="HTH_MARR"/>
    <property type="match status" value="1"/>
</dbReference>
<dbReference type="InterPro" id="IPR036390">
    <property type="entry name" value="WH_DNA-bd_sf"/>
</dbReference>
<gene>
    <name evidence="5" type="ORF">METZ01_LOCUS495113</name>
</gene>
<dbReference type="AlphaFoldDB" id="A0A383DD92"/>
<dbReference type="InterPro" id="IPR036388">
    <property type="entry name" value="WH-like_DNA-bd_sf"/>
</dbReference>
<dbReference type="PROSITE" id="PS50995">
    <property type="entry name" value="HTH_MARR_2"/>
    <property type="match status" value="1"/>
</dbReference>
<dbReference type="PANTHER" id="PTHR42756:SF1">
    <property type="entry name" value="TRANSCRIPTIONAL REPRESSOR OF EMRAB OPERON"/>
    <property type="match status" value="1"/>
</dbReference>
<protein>
    <recommendedName>
        <fullName evidence="4">HTH marR-type domain-containing protein</fullName>
    </recommendedName>
</protein>
<keyword evidence="1" id="KW-0805">Transcription regulation</keyword>
<dbReference type="PRINTS" id="PR00598">
    <property type="entry name" value="HTHMARR"/>
</dbReference>
<organism evidence="5">
    <name type="scientific">marine metagenome</name>
    <dbReference type="NCBI Taxonomy" id="408172"/>
    <lineage>
        <taxon>unclassified sequences</taxon>
        <taxon>metagenomes</taxon>
        <taxon>ecological metagenomes</taxon>
    </lineage>
</organism>
<reference evidence="5" key="1">
    <citation type="submission" date="2018-05" db="EMBL/GenBank/DDBJ databases">
        <authorList>
            <person name="Lanie J.A."/>
            <person name="Ng W.-L."/>
            <person name="Kazmierczak K.M."/>
            <person name="Andrzejewski T.M."/>
            <person name="Davidsen T.M."/>
            <person name="Wayne K.J."/>
            <person name="Tettelin H."/>
            <person name="Glass J.I."/>
            <person name="Rusch D."/>
            <person name="Podicherti R."/>
            <person name="Tsui H.-C.T."/>
            <person name="Winkler M.E."/>
        </authorList>
    </citation>
    <scope>NUCLEOTIDE SEQUENCE</scope>
</reference>
<keyword evidence="2" id="KW-0238">DNA-binding</keyword>
<dbReference type="EMBL" id="UINC01216215">
    <property type="protein sequence ID" value="SVE42259.1"/>
    <property type="molecule type" value="Genomic_DNA"/>
</dbReference>
<dbReference type="PANTHER" id="PTHR42756">
    <property type="entry name" value="TRANSCRIPTIONAL REGULATOR, MARR"/>
    <property type="match status" value="1"/>
</dbReference>
<evidence type="ECO:0000256" key="1">
    <source>
        <dbReference type="ARBA" id="ARBA00023015"/>
    </source>
</evidence>
<sequence length="167" mass="19066">MAKKAPNPDYDELPVDSPERKRLPLLLRRAWYNLNKTFRRRISHAGATPDQFTVLRTLHEGDAAGLTQSELTRAMSSDPNTVASLLERMENSGWIERRPHETDRRANRILLKSAGKRKLTQLRDIAARLQLEILDVLPERDREKFLEQLADIAEASLATAEDAARTK</sequence>
<evidence type="ECO:0000256" key="2">
    <source>
        <dbReference type="ARBA" id="ARBA00023125"/>
    </source>
</evidence>
<proteinExistence type="predicted"/>
<evidence type="ECO:0000313" key="5">
    <source>
        <dbReference type="EMBL" id="SVE42259.1"/>
    </source>
</evidence>
<feature type="domain" description="HTH marR-type" evidence="4">
    <location>
        <begin position="20"/>
        <end position="154"/>
    </location>
</feature>
<dbReference type="GO" id="GO:0003700">
    <property type="term" value="F:DNA-binding transcription factor activity"/>
    <property type="evidence" value="ECO:0007669"/>
    <property type="project" value="InterPro"/>
</dbReference>
<dbReference type="Gene3D" id="1.10.10.10">
    <property type="entry name" value="Winged helix-like DNA-binding domain superfamily/Winged helix DNA-binding domain"/>
    <property type="match status" value="1"/>
</dbReference>
<accession>A0A383DD92</accession>